<dbReference type="OrthoDB" id="6682367at2759"/>
<dbReference type="InterPro" id="IPR051064">
    <property type="entry name" value="SEC14/CRAL-TRIO_domain"/>
</dbReference>
<dbReference type="SUPFAM" id="SSF52087">
    <property type="entry name" value="CRAL/TRIO domain"/>
    <property type="match status" value="1"/>
</dbReference>
<dbReference type="AlphaFoldDB" id="A0A226DWM8"/>
<comment type="caution">
    <text evidence="2">The sequence shown here is derived from an EMBL/GenBank/DDBJ whole genome shotgun (WGS) entry which is preliminary data.</text>
</comment>
<dbReference type="EMBL" id="LNIX01000010">
    <property type="protein sequence ID" value="OXA49619.1"/>
    <property type="molecule type" value="Genomic_DNA"/>
</dbReference>
<reference evidence="2 3" key="1">
    <citation type="submission" date="2015-12" db="EMBL/GenBank/DDBJ databases">
        <title>The genome of Folsomia candida.</title>
        <authorList>
            <person name="Faddeeva A."/>
            <person name="Derks M.F."/>
            <person name="Anvar Y."/>
            <person name="Smit S."/>
            <person name="Van Straalen N."/>
            <person name="Roelofs D."/>
        </authorList>
    </citation>
    <scope>NUCLEOTIDE SEQUENCE [LARGE SCALE GENOMIC DNA]</scope>
    <source>
        <strain evidence="2 3">VU population</strain>
        <tissue evidence="2">Whole body</tissue>
    </source>
</reference>
<feature type="chain" id="PRO_5013189153" evidence="1">
    <location>
        <begin position="28"/>
        <end position="250"/>
    </location>
</feature>
<feature type="signal peptide" evidence="1">
    <location>
        <begin position="1"/>
        <end position="27"/>
    </location>
</feature>
<proteinExistence type="predicted"/>
<gene>
    <name evidence="2" type="ORF">Fcan01_15983</name>
</gene>
<protein>
    <submittedName>
        <fullName evidence="2">SEC14 cytosolic factor</fullName>
    </submittedName>
</protein>
<evidence type="ECO:0000313" key="3">
    <source>
        <dbReference type="Proteomes" id="UP000198287"/>
    </source>
</evidence>
<evidence type="ECO:0000256" key="1">
    <source>
        <dbReference type="SAM" id="SignalP"/>
    </source>
</evidence>
<dbReference type="PANTHER" id="PTHR23324:SF83">
    <property type="entry name" value="SEC14-LIKE PROTEIN 2"/>
    <property type="match status" value="1"/>
</dbReference>
<evidence type="ECO:0000313" key="2">
    <source>
        <dbReference type="EMBL" id="OXA49619.1"/>
    </source>
</evidence>
<accession>A0A226DWM8</accession>
<dbReference type="Gene3D" id="3.40.525.10">
    <property type="entry name" value="CRAL-TRIO lipid binding domain"/>
    <property type="match status" value="2"/>
</dbReference>
<keyword evidence="3" id="KW-1185">Reference proteome</keyword>
<name>A0A226DWM8_FOLCA</name>
<keyword evidence="1" id="KW-0732">Signal</keyword>
<sequence>MRPSETNLKLVSIIVLLISHRLQFVSLVELEDELRLTREENGKLDMLKMRVGNIRAHTWLKTDLALLRWLRVNKLNVEEAETAFKHNLKWRKINRIDSILREDWTFWEREYYFDCSATDYTGRPVCTGDISEWDIRQAIISGEGETLLRYMIKTAEDASTRVWKSQEMGKNVTQWITIWNMDNFNLAQHGCVQSLDVFQTVFNLFKHVMSKAMQDTFHIFGTNKDEWRKELLSLIPENELTPNFGGTKIR</sequence>
<organism evidence="2 3">
    <name type="scientific">Folsomia candida</name>
    <name type="common">Springtail</name>
    <dbReference type="NCBI Taxonomy" id="158441"/>
    <lineage>
        <taxon>Eukaryota</taxon>
        <taxon>Metazoa</taxon>
        <taxon>Ecdysozoa</taxon>
        <taxon>Arthropoda</taxon>
        <taxon>Hexapoda</taxon>
        <taxon>Collembola</taxon>
        <taxon>Entomobryomorpha</taxon>
        <taxon>Isotomoidea</taxon>
        <taxon>Isotomidae</taxon>
        <taxon>Proisotominae</taxon>
        <taxon>Folsomia</taxon>
    </lineage>
</organism>
<dbReference type="GO" id="GO:0005737">
    <property type="term" value="C:cytoplasm"/>
    <property type="evidence" value="ECO:0007669"/>
    <property type="project" value="TreeGrafter"/>
</dbReference>
<dbReference type="PANTHER" id="PTHR23324">
    <property type="entry name" value="SEC14 RELATED PROTEIN"/>
    <property type="match status" value="1"/>
</dbReference>
<dbReference type="Proteomes" id="UP000198287">
    <property type="component" value="Unassembled WGS sequence"/>
</dbReference>
<dbReference type="InterPro" id="IPR036273">
    <property type="entry name" value="CRAL/TRIO_N_dom_sf"/>
</dbReference>
<dbReference type="InterPro" id="IPR036865">
    <property type="entry name" value="CRAL-TRIO_dom_sf"/>
</dbReference>
<dbReference type="SUPFAM" id="SSF46938">
    <property type="entry name" value="CRAL/TRIO N-terminal domain"/>
    <property type="match status" value="1"/>
</dbReference>